<dbReference type="Gene3D" id="3.20.20.140">
    <property type="entry name" value="Metal-dependent hydrolases"/>
    <property type="match status" value="1"/>
</dbReference>
<sequence>MRTIDVMFVHATIFTMEGEGVGSISDGAICVHDNLIVAVGKSSELMNDYRAHRTIDAAGKVILPGLIDAHMHSGLGILRGVAQDTNDWMEKGLWPFMHVLDEPARKAGSLVNLIEAVKAGTTTICDYDSGMLSIVENHRALGTRARVCEMINEMPEQYDDDREVGALYDFDPAVGEETYQANRMLFETYHERDNGRITCVLGPQGPDMMSTELLLDVNEYARKHNTLVHMHVAQGDREITQMIQRYGKRSIDYLQELNLLDKSLMAVHLTEATKEEVAIVAKSGASMILCSGSIGIIDGIVPPAKEFLDVSQRFALGSDQAPGNNCNNMFNEMKLTSILNKCKYTDPTLFPAWKMLRSVTIDSAKAIGLDHEVGSLSAGKKADLIMIDLKTPALFPTIESPIRNIVPNLVYSANGSEVELVMIDGKIIVEDSKLQSIDEQAAINEGQRHADRISADVSEQPKPNTPIFQMMANDQL</sequence>
<evidence type="ECO:0000313" key="3">
    <source>
        <dbReference type="EMBL" id="MBM7634337.1"/>
    </source>
</evidence>
<comment type="caution">
    <text evidence="3">The sequence shown here is derived from an EMBL/GenBank/DDBJ whole genome shotgun (WGS) entry which is preliminary data.</text>
</comment>
<dbReference type="Pfam" id="PF01979">
    <property type="entry name" value="Amidohydro_1"/>
    <property type="match status" value="1"/>
</dbReference>
<keyword evidence="1 3" id="KW-0378">Hydrolase</keyword>
<dbReference type="RefSeq" id="WP_204699090.1">
    <property type="nucleotide sequence ID" value="NZ_JAFBEC010000011.1"/>
</dbReference>
<dbReference type="GO" id="GO:0090614">
    <property type="term" value="F:5'-methylthioadenosine deaminase activity"/>
    <property type="evidence" value="ECO:0007669"/>
    <property type="project" value="UniProtKB-EC"/>
</dbReference>
<dbReference type="PANTHER" id="PTHR43794:SF11">
    <property type="entry name" value="AMIDOHYDROLASE-RELATED DOMAIN-CONTAINING PROTEIN"/>
    <property type="match status" value="1"/>
</dbReference>
<dbReference type="GO" id="GO:0050270">
    <property type="term" value="F:S-adenosylhomocysteine deaminase activity"/>
    <property type="evidence" value="ECO:0007669"/>
    <property type="project" value="UniProtKB-EC"/>
</dbReference>
<dbReference type="Proteomes" id="UP000741863">
    <property type="component" value="Unassembled WGS sequence"/>
</dbReference>
<reference evidence="3 4" key="1">
    <citation type="submission" date="2021-01" db="EMBL/GenBank/DDBJ databases">
        <title>Genomic Encyclopedia of Type Strains, Phase IV (KMG-IV): sequencing the most valuable type-strain genomes for metagenomic binning, comparative biology and taxonomic classification.</title>
        <authorList>
            <person name="Goeker M."/>
        </authorList>
    </citation>
    <scope>NUCLEOTIDE SEQUENCE [LARGE SCALE GENOMIC DNA]</scope>
    <source>
        <strain evidence="3 4">DSM 25540</strain>
    </source>
</reference>
<dbReference type="PANTHER" id="PTHR43794">
    <property type="entry name" value="AMINOHYDROLASE SSNA-RELATED"/>
    <property type="match status" value="1"/>
</dbReference>
<proteinExistence type="predicted"/>
<dbReference type="InterPro" id="IPR032466">
    <property type="entry name" value="Metal_Hydrolase"/>
</dbReference>
<evidence type="ECO:0000256" key="1">
    <source>
        <dbReference type="ARBA" id="ARBA00022801"/>
    </source>
</evidence>
<dbReference type="Gene3D" id="2.30.40.10">
    <property type="entry name" value="Urease, subunit C, domain 1"/>
    <property type="match status" value="1"/>
</dbReference>
<name>A0ABS2PGC6_9BACL</name>
<gene>
    <name evidence="3" type="ORF">JOD17_003439</name>
</gene>
<dbReference type="EMBL" id="JAFBEC010000011">
    <property type="protein sequence ID" value="MBM7634337.1"/>
    <property type="molecule type" value="Genomic_DNA"/>
</dbReference>
<organism evidence="3 4">
    <name type="scientific">Geomicrobium sediminis</name>
    <dbReference type="NCBI Taxonomy" id="1347788"/>
    <lineage>
        <taxon>Bacteria</taxon>
        <taxon>Bacillati</taxon>
        <taxon>Bacillota</taxon>
        <taxon>Bacilli</taxon>
        <taxon>Bacillales</taxon>
        <taxon>Geomicrobium</taxon>
    </lineage>
</organism>
<feature type="domain" description="Amidohydrolase-related" evidence="2">
    <location>
        <begin position="61"/>
        <end position="428"/>
    </location>
</feature>
<dbReference type="SUPFAM" id="SSF51338">
    <property type="entry name" value="Composite domain of metallo-dependent hydrolases"/>
    <property type="match status" value="1"/>
</dbReference>
<dbReference type="EC" id="3.5.4.31" evidence="3"/>
<evidence type="ECO:0000313" key="4">
    <source>
        <dbReference type="Proteomes" id="UP000741863"/>
    </source>
</evidence>
<dbReference type="InterPro" id="IPR011059">
    <property type="entry name" value="Metal-dep_hydrolase_composite"/>
</dbReference>
<dbReference type="EC" id="3.5.4.28" evidence="3"/>
<protein>
    <submittedName>
        <fullName evidence="3">5-methylthioadenosine/S-adenosylhomocysteine deaminase</fullName>
        <ecNumber evidence="3">3.5.4.28</ecNumber>
        <ecNumber evidence="3">3.5.4.31</ecNumber>
    </submittedName>
</protein>
<dbReference type="SUPFAM" id="SSF51556">
    <property type="entry name" value="Metallo-dependent hydrolases"/>
    <property type="match status" value="1"/>
</dbReference>
<evidence type="ECO:0000259" key="2">
    <source>
        <dbReference type="Pfam" id="PF01979"/>
    </source>
</evidence>
<dbReference type="InterPro" id="IPR006680">
    <property type="entry name" value="Amidohydro-rel"/>
</dbReference>
<accession>A0ABS2PGC6</accession>
<keyword evidence="4" id="KW-1185">Reference proteome</keyword>
<dbReference type="InterPro" id="IPR050287">
    <property type="entry name" value="MTA/SAH_deaminase"/>
</dbReference>